<dbReference type="EMBL" id="FOQH01000010">
    <property type="protein sequence ID" value="SFI85309.1"/>
    <property type="molecule type" value="Genomic_DNA"/>
</dbReference>
<dbReference type="PROSITE" id="PS50042">
    <property type="entry name" value="CNMP_BINDING_3"/>
    <property type="match status" value="1"/>
</dbReference>
<dbReference type="InterPro" id="IPR050397">
    <property type="entry name" value="Env_Response_Regulators"/>
</dbReference>
<reference evidence="2 3" key="1">
    <citation type="submission" date="2016-10" db="EMBL/GenBank/DDBJ databases">
        <authorList>
            <person name="de Groot N.N."/>
        </authorList>
    </citation>
    <scope>NUCLEOTIDE SEQUENCE [LARGE SCALE GENOMIC DNA]</scope>
    <source>
        <strain evidence="2 3">CGMCC 1.11030</strain>
    </source>
</reference>
<dbReference type="InterPro" id="IPR014710">
    <property type="entry name" value="RmlC-like_jellyroll"/>
</dbReference>
<dbReference type="Gene3D" id="2.60.120.10">
    <property type="entry name" value="Jelly Rolls"/>
    <property type="match status" value="1"/>
</dbReference>
<dbReference type="Proteomes" id="UP000199377">
    <property type="component" value="Unassembled WGS sequence"/>
</dbReference>
<dbReference type="PANTHER" id="PTHR24567">
    <property type="entry name" value="CRP FAMILY TRANSCRIPTIONAL REGULATORY PROTEIN"/>
    <property type="match status" value="1"/>
</dbReference>
<name>A0A1I3LKJ5_9RHOB</name>
<protein>
    <submittedName>
        <fullName evidence="2">Cyclic nucleotide-binding domain-containing protein</fullName>
    </submittedName>
</protein>
<dbReference type="OrthoDB" id="190787at2"/>
<dbReference type="PANTHER" id="PTHR24567:SF74">
    <property type="entry name" value="HTH-TYPE TRANSCRIPTIONAL REGULATOR ARCR"/>
    <property type="match status" value="1"/>
</dbReference>
<gene>
    <name evidence="2" type="ORF">SAMN05216258_11077</name>
</gene>
<dbReference type="GO" id="GO:0003700">
    <property type="term" value="F:DNA-binding transcription factor activity"/>
    <property type="evidence" value="ECO:0007669"/>
    <property type="project" value="TreeGrafter"/>
</dbReference>
<dbReference type="AlphaFoldDB" id="A0A1I3LKJ5"/>
<dbReference type="STRING" id="1114924.SAMN05216258_11077"/>
<dbReference type="InterPro" id="IPR018490">
    <property type="entry name" value="cNMP-bd_dom_sf"/>
</dbReference>
<evidence type="ECO:0000313" key="3">
    <source>
        <dbReference type="Proteomes" id="UP000199377"/>
    </source>
</evidence>
<organism evidence="2 3">
    <name type="scientific">Albimonas pacifica</name>
    <dbReference type="NCBI Taxonomy" id="1114924"/>
    <lineage>
        <taxon>Bacteria</taxon>
        <taxon>Pseudomonadati</taxon>
        <taxon>Pseudomonadota</taxon>
        <taxon>Alphaproteobacteria</taxon>
        <taxon>Rhodobacterales</taxon>
        <taxon>Paracoccaceae</taxon>
        <taxon>Albimonas</taxon>
    </lineage>
</organism>
<sequence>MSSDATTGAALARTLAAHPLMAGLPPAFLLEVEACAAPAEFPEGARLLREGAPAAVAHLLLSGRVALSVDAPGRAPLTFQTVGPGEVVGVSWLVPEACWAWDATALGPVASIALDAVRLRDACEADPALGYALMKRFVPVLLQRLHATRMQVLDVYGDPG</sequence>
<dbReference type="SUPFAM" id="SSF51206">
    <property type="entry name" value="cAMP-binding domain-like"/>
    <property type="match status" value="1"/>
</dbReference>
<dbReference type="InterPro" id="IPR000595">
    <property type="entry name" value="cNMP-bd_dom"/>
</dbReference>
<dbReference type="CDD" id="cd00038">
    <property type="entry name" value="CAP_ED"/>
    <property type="match status" value="1"/>
</dbReference>
<accession>A0A1I3LKJ5</accession>
<dbReference type="SMART" id="SM00100">
    <property type="entry name" value="cNMP"/>
    <property type="match status" value="1"/>
</dbReference>
<dbReference type="GO" id="GO:0005829">
    <property type="term" value="C:cytosol"/>
    <property type="evidence" value="ECO:0007669"/>
    <property type="project" value="TreeGrafter"/>
</dbReference>
<evidence type="ECO:0000313" key="2">
    <source>
        <dbReference type="EMBL" id="SFI85309.1"/>
    </source>
</evidence>
<evidence type="ECO:0000259" key="1">
    <source>
        <dbReference type="PROSITE" id="PS50042"/>
    </source>
</evidence>
<proteinExistence type="predicted"/>
<dbReference type="RefSeq" id="WP_092863213.1">
    <property type="nucleotide sequence ID" value="NZ_FOQH01000010.1"/>
</dbReference>
<keyword evidence="3" id="KW-1185">Reference proteome</keyword>
<dbReference type="Pfam" id="PF00027">
    <property type="entry name" value="cNMP_binding"/>
    <property type="match status" value="1"/>
</dbReference>
<feature type="domain" description="Cyclic nucleotide-binding" evidence="1">
    <location>
        <begin position="20"/>
        <end position="120"/>
    </location>
</feature>